<evidence type="ECO:0000256" key="2">
    <source>
        <dbReference type="ARBA" id="ARBA00006214"/>
    </source>
</evidence>
<dbReference type="AlphaFoldDB" id="A0AAJ6AHT5"/>
<feature type="transmembrane region" description="Helical" evidence="11">
    <location>
        <begin position="127"/>
        <end position="147"/>
    </location>
</feature>
<feature type="region of interest" description="Disordered" evidence="10">
    <location>
        <begin position="1"/>
        <end position="24"/>
    </location>
</feature>
<feature type="transmembrane region" description="Helical" evidence="11">
    <location>
        <begin position="102"/>
        <end position="121"/>
    </location>
</feature>
<evidence type="ECO:0000313" key="13">
    <source>
        <dbReference type="EMBL" id="WGH93530.1"/>
    </source>
</evidence>
<keyword evidence="9" id="KW-0676">Redox-active center</keyword>
<keyword evidence="6" id="KW-0560">Oxidoreductase</keyword>
<comment type="similarity">
    <text evidence="2">Belongs to the VKOR family.</text>
</comment>
<proteinExistence type="inferred from homology"/>
<sequence>MPHDPSHHTADQTAVTLDDRHDLDPDTRAEDLPWFATRVGSGLVMLITGLIAMGAAAILMYERIQIWKDPEYVTSCDLSPWVSCGTVMQSWQAQLFGFPNHFIGLVGFTIVITLATVLVMGMQFTRTYWICINIGVVLALVFCLWLWTQAVYDINVLCLYCMVIWAAVIPLAVLVTARNIATGVIPTSTTARTYLLAMTWPMVVLLYAVIAGSILIRFGESLFS</sequence>
<evidence type="ECO:0000256" key="7">
    <source>
        <dbReference type="ARBA" id="ARBA00023136"/>
    </source>
</evidence>
<dbReference type="EMBL" id="CP122566">
    <property type="protein sequence ID" value="WGH93530.1"/>
    <property type="molecule type" value="Genomic_DNA"/>
</dbReference>
<evidence type="ECO:0000256" key="9">
    <source>
        <dbReference type="ARBA" id="ARBA00023284"/>
    </source>
</evidence>
<feature type="transmembrane region" description="Helical" evidence="11">
    <location>
        <begin position="194"/>
        <end position="216"/>
    </location>
</feature>
<feature type="transmembrane region" description="Helical" evidence="11">
    <location>
        <begin position="154"/>
        <end position="174"/>
    </location>
</feature>
<evidence type="ECO:0000256" key="11">
    <source>
        <dbReference type="SAM" id="Phobius"/>
    </source>
</evidence>
<evidence type="ECO:0000256" key="10">
    <source>
        <dbReference type="SAM" id="MobiDB-lite"/>
    </source>
</evidence>
<dbReference type="GO" id="GO:0048038">
    <property type="term" value="F:quinone binding"/>
    <property type="evidence" value="ECO:0007669"/>
    <property type="project" value="UniProtKB-KW"/>
</dbReference>
<feature type="domain" description="Vitamin K epoxide reductase" evidence="12">
    <location>
        <begin position="38"/>
        <end position="179"/>
    </location>
</feature>
<keyword evidence="14" id="KW-1185">Reference proteome</keyword>
<keyword evidence="3 11" id="KW-0812">Transmembrane</keyword>
<keyword evidence="8" id="KW-1015">Disulfide bond</keyword>
<protein>
    <submittedName>
        <fullName evidence="13">Vitamin K epoxide reductase family protein</fullName>
    </submittedName>
</protein>
<evidence type="ECO:0000256" key="8">
    <source>
        <dbReference type="ARBA" id="ARBA00023157"/>
    </source>
</evidence>
<evidence type="ECO:0000313" key="14">
    <source>
        <dbReference type="Proteomes" id="UP001224674"/>
    </source>
</evidence>
<keyword evidence="4" id="KW-0874">Quinone</keyword>
<comment type="subcellular location">
    <subcellularLocation>
        <location evidence="1">Membrane</location>
        <topology evidence="1">Multi-pass membrane protein</topology>
    </subcellularLocation>
</comment>
<dbReference type="Proteomes" id="UP001224674">
    <property type="component" value="Chromosome"/>
</dbReference>
<evidence type="ECO:0000256" key="4">
    <source>
        <dbReference type="ARBA" id="ARBA00022719"/>
    </source>
</evidence>
<dbReference type="InterPro" id="IPR012932">
    <property type="entry name" value="VKOR"/>
</dbReference>
<feature type="transmembrane region" description="Helical" evidence="11">
    <location>
        <begin position="42"/>
        <end position="61"/>
    </location>
</feature>
<evidence type="ECO:0000259" key="12">
    <source>
        <dbReference type="SMART" id="SM00756"/>
    </source>
</evidence>
<evidence type="ECO:0000256" key="3">
    <source>
        <dbReference type="ARBA" id="ARBA00022692"/>
    </source>
</evidence>
<dbReference type="SMART" id="SM00756">
    <property type="entry name" value="VKc"/>
    <property type="match status" value="1"/>
</dbReference>
<evidence type="ECO:0000256" key="5">
    <source>
        <dbReference type="ARBA" id="ARBA00022989"/>
    </source>
</evidence>
<accession>A0AAJ6AHT5</accession>
<evidence type="ECO:0000256" key="6">
    <source>
        <dbReference type="ARBA" id="ARBA00023002"/>
    </source>
</evidence>
<dbReference type="Pfam" id="PF07884">
    <property type="entry name" value="VKOR"/>
    <property type="match status" value="1"/>
</dbReference>
<dbReference type="GO" id="GO:0016020">
    <property type="term" value="C:membrane"/>
    <property type="evidence" value="ECO:0007669"/>
    <property type="project" value="UniProtKB-SubCell"/>
</dbReference>
<feature type="compositionally biased region" description="Basic and acidic residues" evidence="10">
    <location>
        <begin position="1"/>
        <end position="10"/>
    </location>
</feature>
<dbReference type="CDD" id="cd12922">
    <property type="entry name" value="VKOR_5"/>
    <property type="match status" value="1"/>
</dbReference>
<gene>
    <name evidence="13" type="ORF">QDX21_01585</name>
</gene>
<dbReference type="RefSeq" id="WP_279675009.1">
    <property type="nucleotide sequence ID" value="NZ_CP122566.1"/>
</dbReference>
<keyword evidence="7 11" id="KW-0472">Membrane</keyword>
<reference evidence="13 14" key="1">
    <citation type="submission" date="2023-03" db="EMBL/GenBank/DDBJ databases">
        <title>Complete genome sequences of several Auritidibacter ignavus strains isolated from ear infections.</title>
        <authorList>
            <person name="Baehr T."/>
            <person name="Baumhoegger A.M."/>
        </authorList>
    </citation>
    <scope>NUCLEOTIDE SEQUENCE [LARGE SCALE GENOMIC DNA]</scope>
    <source>
        <strain evidence="13 14">BABAE-6</strain>
    </source>
</reference>
<keyword evidence="5 11" id="KW-1133">Transmembrane helix</keyword>
<dbReference type="InterPro" id="IPR038354">
    <property type="entry name" value="VKOR_sf"/>
</dbReference>
<evidence type="ECO:0000256" key="1">
    <source>
        <dbReference type="ARBA" id="ARBA00004141"/>
    </source>
</evidence>
<dbReference type="Gene3D" id="1.20.1440.130">
    <property type="entry name" value="VKOR domain"/>
    <property type="match status" value="1"/>
</dbReference>
<name>A0AAJ6AHT5_9MICC</name>
<organism evidence="13 14">
    <name type="scientific">Auritidibacter ignavus</name>
    <dbReference type="NCBI Taxonomy" id="678932"/>
    <lineage>
        <taxon>Bacteria</taxon>
        <taxon>Bacillati</taxon>
        <taxon>Actinomycetota</taxon>
        <taxon>Actinomycetes</taxon>
        <taxon>Micrococcales</taxon>
        <taxon>Micrococcaceae</taxon>
        <taxon>Auritidibacter</taxon>
    </lineage>
</organism>
<dbReference type="InterPro" id="IPR041714">
    <property type="entry name" value="VKOR_Actinobacteria"/>
</dbReference>
<dbReference type="GO" id="GO:0016491">
    <property type="term" value="F:oxidoreductase activity"/>
    <property type="evidence" value="ECO:0007669"/>
    <property type="project" value="UniProtKB-KW"/>
</dbReference>